<protein>
    <submittedName>
        <fullName evidence="1">Uncharacterized protein</fullName>
    </submittedName>
</protein>
<sequence length="86" mass="9473">MRRVIQGKVSVPAVDTDNYIFLHRDSSLSGGGLHCKQQGPRASLLSLLPRCLVQSPPPPQEIRKGADLCHRHSNLLDEAGQVYVPF</sequence>
<gene>
    <name evidence="1" type="ORF">I79_006035</name>
</gene>
<proteinExistence type="predicted"/>
<accession>G3H6R6</accession>
<dbReference type="AlphaFoldDB" id="G3H6R6"/>
<dbReference type="Proteomes" id="UP000001075">
    <property type="component" value="Unassembled WGS sequence"/>
</dbReference>
<evidence type="ECO:0000313" key="1">
    <source>
        <dbReference type="EMBL" id="EGV93764.1"/>
    </source>
</evidence>
<name>G3H6R6_CRIGR</name>
<dbReference type="InParanoid" id="G3H6R6"/>
<dbReference type="EMBL" id="JH000180">
    <property type="protein sequence ID" value="EGV93764.1"/>
    <property type="molecule type" value="Genomic_DNA"/>
</dbReference>
<organism evidence="1 2">
    <name type="scientific">Cricetulus griseus</name>
    <name type="common">Chinese hamster</name>
    <name type="synonym">Cricetulus barabensis griseus</name>
    <dbReference type="NCBI Taxonomy" id="10029"/>
    <lineage>
        <taxon>Eukaryota</taxon>
        <taxon>Metazoa</taxon>
        <taxon>Chordata</taxon>
        <taxon>Craniata</taxon>
        <taxon>Vertebrata</taxon>
        <taxon>Euteleostomi</taxon>
        <taxon>Mammalia</taxon>
        <taxon>Eutheria</taxon>
        <taxon>Euarchontoglires</taxon>
        <taxon>Glires</taxon>
        <taxon>Rodentia</taxon>
        <taxon>Myomorpha</taxon>
        <taxon>Muroidea</taxon>
        <taxon>Cricetidae</taxon>
        <taxon>Cricetinae</taxon>
        <taxon>Cricetulus</taxon>
    </lineage>
</organism>
<evidence type="ECO:0000313" key="2">
    <source>
        <dbReference type="Proteomes" id="UP000001075"/>
    </source>
</evidence>
<reference evidence="2" key="1">
    <citation type="journal article" date="2011" name="Nat. Biotechnol.">
        <title>The genomic sequence of the Chinese hamster ovary (CHO)-K1 cell line.</title>
        <authorList>
            <person name="Xu X."/>
            <person name="Nagarajan H."/>
            <person name="Lewis N.E."/>
            <person name="Pan S."/>
            <person name="Cai Z."/>
            <person name="Liu X."/>
            <person name="Chen W."/>
            <person name="Xie M."/>
            <person name="Wang W."/>
            <person name="Hammond S."/>
            <person name="Andersen M.R."/>
            <person name="Neff N."/>
            <person name="Passarelli B."/>
            <person name="Koh W."/>
            <person name="Fan H.C."/>
            <person name="Wang J."/>
            <person name="Gui Y."/>
            <person name="Lee K.H."/>
            <person name="Betenbaugh M.J."/>
            <person name="Quake S.R."/>
            <person name="Famili I."/>
            <person name="Palsson B.O."/>
            <person name="Wang J."/>
        </authorList>
    </citation>
    <scope>NUCLEOTIDE SEQUENCE [LARGE SCALE GENOMIC DNA]</scope>
    <source>
        <strain evidence="2">CHO K1 cell line</strain>
    </source>
</reference>